<keyword evidence="3 10" id="KW-0813">Transport</keyword>
<comment type="similarity">
    <text evidence="2 10">Belongs to the GSP K family.</text>
</comment>
<feature type="domain" description="T2SS protein K first SAM-like" evidence="11">
    <location>
        <begin position="103"/>
        <end position="210"/>
    </location>
</feature>
<dbReference type="NCBIfam" id="NF037980">
    <property type="entry name" value="T2SS_GspK"/>
    <property type="match status" value="1"/>
</dbReference>
<dbReference type="RefSeq" id="WP_263541196.1">
    <property type="nucleotide sequence ID" value="NZ_JAOVZO020000020.1"/>
</dbReference>
<name>A0A9X4BKE8_9GAMM</name>
<dbReference type="Pfam" id="PF21687">
    <property type="entry name" value="T2SSK_1st"/>
    <property type="match status" value="1"/>
</dbReference>
<organism evidence="12 13">
    <name type="scientific">Tahibacter soli</name>
    <dbReference type="NCBI Taxonomy" id="2983605"/>
    <lineage>
        <taxon>Bacteria</taxon>
        <taxon>Pseudomonadati</taxon>
        <taxon>Pseudomonadota</taxon>
        <taxon>Gammaproteobacteria</taxon>
        <taxon>Lysobacterales</taxon>
        <taxon>Rhodanobacteraceae</taxon>
        <taxon>Tahibacter</taxon>
    </lineage>
</organism>
<evidence type="ECO:0000256" key="7">
    <source>
        <dbReference type="ARBA" id="ARBA00022927"/>
    </source>
</evidence>
<evidence type="ECO:0000313" key="12">
    <source>
        <dbReference type="EMBL" id="MDC8015643.1"/>
    </source>
</evidence>
<keyword evidence="5 10" id="KW-0997">Cell inner membrane</keyword>
<evidence type="ECO:0000256" key="4">
    <source>
        <dbReference type="ARBA" id="ARBA00022475"/>
    </source>
</evidence>
<comment type="caution">
    <text evidence="12">The sequence shown here is derived from an EMBL/GenBank/DDBJ whole genome shotgun (WGS) entry which is preliminary data.</text>
</comment>
<dbReference type="EMBL" id="JAOVZO020000020">
    <property type="protein sequence ID" value="MDC8015643.1"/>
    <property type="molecule type" value="Genomic_DNA"/>
</dbReference>
<dbReference type="PIRSF" id="PIRSF002786">
    <property type="entry name" value="XcpX"/>
    <property type="match status" value="1"/>
</dbReference>
<dbReference type="InterPro" id="IPR045584">
    <property type="entry name" value="Pilin-like"/>
</dbReference>
<dbReference type="SUPFAM" id="SSF158544">
    <property type="entry name" value="GspK insert domain-like"/>
    <property type="match status" value="1"/>
</dbReference>
<keyword evidence="9 10" id="KW-0472">Membrane</keyword>
<evidence type="ECO:0000256" key="8">
    <source>
        <dbReference type="ARBA" id="ARBA00022989"/>
    </source>
</evidence>
<dbReference type="Gene3D" id="1.10.40.60">
    <property type="entry name" value="EpsJ-like"/>
    <property type="match status" value="2"/>
</dbReference>
<evidence type="ECO:0000313" key="13">
    <source>
        <dbReference type="Proteomes" id="UP001139971"/>
    </source>
</evidence>
<evidence type="ECO:0000256" key="5">
    <source>
        <dbReference type="ARBA" id="ARBA00022519"/>
    </source>
</evidence>
<evidence type="ECO:0000256" key="3">
    <source>
        <dbReference type="ARBA" id="ARBA00022448"/>
    </source>
</evidence>
<protein>
    <recommendedName>
        <fullName evidence="10">Type II secretion system protein K</fullName>
    </recommendedName>
</protein>
<evidence type="ECO:0000256" key="10">
    <source>
        <dbReference type="PIRNR" id="PIRNR002786"/>
    </source>
</evidence>
<keyword evidence="6" id="KW-0812">Transmembrane</keyword>
<dbReference type="GO" id="GO:0009306">
    <property type="term" value="P:protein secretion"/>
    <property type="evidence" value="ECO:0007669"/>
    <property type="project" value="InterPro"/>
</dbReference>
<dbReference type="AlphaFoldDB" id="A0A9X4BKE8"/>
<dbReference type="Gene3D" id="3.30.1300.30">
    <property type="entry name" value="GSPII I/J protein-like"/>
    <property type="match status" value="1"/>
</dbReference>
<keyword evidence="13" id="KW-1185">Reference proteome</keyword>
<sequence>MSRGTRQRGVALLIALLVVALATVLIAGLVDRGELSAARTRNALRAEQADAYARGLEAFAAKVLAKDLEQNTYDAAGDLWSLPMPPTPVPGGTIGAVMRDMNGCFNLNNLRPGSVTVPQTLWVERFRRLLTALQIDPSLTEVVVDWLDDDGEPGGGTQGNGAEDSAYAALEPPYRAANRVFAHVTELRLVQGVTPAIYAKLAPHVCALPAGSLLNINTATPAVLRSINERITDEVAKRLWNEGQARWMSVDQLFDELAKQNIFLDPGARPGLDIKSRYFLARGTLVLDGLTFYPTSLVDRDAGMRVLQRSRGSD</sequence>
<dbReference type="InterPro" id="IPR038072">
    <property type="entry name" value="GspK_central_sf"/>
</dbReference>
<evidence type="ECO:0000259" key="11">
    <source>
        <dbReference type="Pfam" id="PF21687"/>
    </source>
</evidence>
<gene>
    <name evidence="12" type="primary">gspK</name>
    <name evidence="12" type="ORF">OD750_024210</name>
</gene>
<keyword evidence="8" id="KW-1133">Transmembrane helix</keyword>
<dbReference type="GO" id="GO:0005886">
    <property type="term" value="C:plasma membrane"/>
    <property type="evidence" value="ECO:0007669"/>
    <property type="project" value="UniProtKB-SubCell"/>
</dbReference>
<keyword evidence="4 10" id="KW-1003">Cell membrane</keyword>
<comment type="subcellular location">
    <subcellularLocation>
        <location evidence="1 10">Cell inner membrane</location>
    </subcellularLocation>
</comment>
<reference evidence="12" key="1">
    <citation type="submission" date="2023-02" db="EMBL/GenBank/DDBJ databases">
        <title>Tahibacter soli sp. nov. isolated from soil.</title>
        <authorList>
            <person name="Baek J.H."/>
            <person name="Lee J.K."/>
            <person name="Choi D.G."/>
            <person name="Jeon C.O."/>
        </authorList>
    </citation>
    <scope>NUCLEOTIDE SEQUENCE</scope>
    <source>
        <strain evidence="12">BL</strain>
    </source>
</reference>
<dbReference type="PANTHER" id="PTHR38831:SF1">
    <property type="entry name" value="TYPE II SECRETION SYSTEM PROTEIN K-RELATED"/>
    <property type="match status" value="1"/>
</dbReference>
<dbReference type="Proteomes" id="UP001139971">
    <property type="component" value="Unassembled WGS sequence"/>
</dbReference>
<dbReference type="SUPFAM" id="SSF54523">
    <property type="entry name" value="Pili subunits"/>
    <property type="match status" value="1"/>
</dbReference>
<dbReference type="InterPro" id="IPR005628">
    <property type="entry name" value="GspK"/>
</dbReference>
<dbReference type="PANTHER" id="PTHR38831">
    <property type="entry name" value="TYPE II SECRETION SYSTEM PROTEIN K"/>
    <property type="match status" value="1"/>
</dbReference>
<evidence type="ECO:0000256" key="6">
    <source>
        <dbReference type="ARBA" id="ARBA00022692"/>
    </source>
</evidence>
<evidence type="ECO:0000256" key="9">
    <source>
        <dbReference type="ARBA" id="ARBA00023136"/>
    </source>
</evidence>
<dbReference type="InterPro" id="IPR049031">
    <property type="entry name" value="T2SSK_SAM-like_1st"/>
</dbReference>
<evidence type="ECO:0000256" key="2">
    <source>
        <dbReference type="ARBA" id="ARBA00007246"/>
    </source>
</evidence>
<proteinExistence type="inferred from homology"/>
<accession>A0A9X4BKE8</accession>
<evidence type="ECO:0000256" key="1">
    <source>
        <dbReference type="ARBA" id="ARBA00004533"/>
    </source>
</evidence>
<keyword evidence="7" id="KW-0653">Protein transport</keyword>